<gene>
    <name evidence="3" type="ORF">ACFQVC_01880</name>
</gene>
<dbReference type="InterPro" id="IPR036291">
    <property type="entry name" value="NAD(P)-bd_dom_sf"/>
</dbReference>
<proteinExistence type="inferred from homology"/>
<reference evidence="4" key="1">
    <citation type="journal article" date="2019" name="Int. J. Syst. Evol. Microbiol.">
        <title>The Global Catalogue of Microorganisms (GCM) 10K type strain sequencing project: providing services to taxonomists for standard genome sequencing and annotation.</title>
        <authorList>
            <consortium name="The Broad Institute Genomics Platform"/>
            <consortium name="The Broad Institute Genome Sequencing Center for Infectious Disease"/>
            <person name="Wu L."/>
            <person name="Ma J."/>
        </authorList>
    </citation>
    <scope>NUCLEOTIDE SEQUENCE [LARGE SCALE GENOMIC DNA]</scope>
    <source>
        <strain evidence="4">SYNS20</strain>
    </source>
</reference>
<accession>A0ABW2JAW4</accession>
<dbReference type="CDD" id="cd05233">
    <property type="entry name" value="SDR_c"/>
    <property type="match status" value="1"/>
</dbReference>
<evidence type="ECO:0000256" key="2">
    <source>
        <dbReference type="ARBA" id="ARBA00023002"/>
    </source>
</evidence>
<dbReference type="EMBL" id="JBHTCF010000001">
    <property type="protein sequence ID" value="MFC7302967.1"/>
    <property type="molecule type" value="Genomic_DNA"/>
</dbReference>
<dbReference type="RefSeq" id="WP_381825665.1">
    <property type="nucleotide sequence ID" value="NZ_JBHTCF010000001.1"/>
</dbReference>
<organism evidence="3 4">
    <name type="scientific">Streptomyces monticola</name>
    <dbReference type="NCBI Taxonomy" id="2666263"/>
    <lineage>
        <taxon>Bacteria</taxon>
        <taxon>Bacillati</taxon>
        <taxon>Actinomycetota</taxon>
        <taxon>Actinomycetes</taxon>
        <taxon>Kitasatosporales</taxon>
        <taxon>Streptomycetaceae</taxon>
        <taxon>Streptomyces</taxon>
    </lineage>
</organism>
<dbReference type="PANTHER" id="PTHR43477:SF1">
    <property type="entry name" value="DIHYDROANTICAPSIN 7-DEHYDROGENASE"/>
    <property type="match status" value="1"/>
</dbReference>
<comment type="similarity">
    <text evidence="1">Belongs to the short-chain dehydrogenases/reductases (SDR) family.</text>
</comment>
<comment type="caution">
    <text evidence="3">The sequence shown here is derived from an EMBL/GenBank/DDBJ whole genome shotgun (WGS) entry which is preliminary data.</text>
</comment>
<evidence type="ECO:0000256" key="1">
    <source>
        <dbReference type="ARBA" id="ARBA00006484"/>
    </source>
</evidence>
<evidence type="ECO:0000313" key="3">
    <source>
        <dbReference type="EMBL" id="MFC7302967.1"/>
    </source>
</evidence>
<dbReference type="PANTHER" id="PTHR43477">
    <property type="entry name" value="DIHYDROANTICAPSIN 7-DEHYDROGENASE"/>
    <property type="match status" value="1"/>
</dbReference>
<evidence type="ECO:0000313" key="4">
    <source>
        <dbReference type="Proteomes" id="UP001596523"/>
    </source>
</evidence>
<keyword evidence="4" id="KW-1185">Reference proteome</keyword>
<sequence>MTRYAGKEAVVVGGATGTGLVIATRLVEGGAKVLLAVPAEADRAVAVAQLGSSASVVALDAGAPDTGGKLPAAVAHRLGAVDFLFVTTDIARLAPTEDVTEAHYDKEFAAHTKQTYFTVQALLPLMADDGAIVFSTSAPGDAAAAPRTQGAPGTGVAGMTQAALAAFAQVLSAELAERRIRVNTLTPRLCPRGSAEDVARAALSLAVDARFTSGLQLAVDGGPAPFVPSLN</sequence>
<dbReference type="PRINTS" id="PR00081">
    <property type="entry name" value="GDHRDH"/>
</dbReference>
<dbReference type="InterPro" id="IPR002347">
    <property type="entry name" value="SDR_fam"/>
</dbReference>
<protein>
    <submittedName>
        <fullName evidence="3">SDR family oxidoreductase</fullName>
    </submittedName>
</protein>
<keyword evidence="2" id="KW-0560">Oxidoreductase</keyword>
<dbReference type="Proteomes" id="UP001596523">
    <property type="component" value="Unassembled WGS sequence"/>
</dbReference>
<dbReference type="InterPro" id="IPR051122">
    <property type="entry name" value="SDR_DHRS6-like"/>
</dbReference>
<name>A0ABW2JAW4_9ACTN</name>
<dbReference type="SUPFAM" id="SSF51735">
    <property type="entry name" value="NAD(P)-binding Rossmann-fold domains"/>
    <property type="match status" value="1"/>
</dbReference>
<dbReference type="Gene3D" id="3.40.50.720">
    <property type="entry name" value="NAD(P)-binding Rossmann-like Domain"/>
    <property type="match status" value="1"/>
</dbReference>
<dbReference type="Pfam" id="PF13561">
    <property type="entry name" value="adh_short_C2"/>
    <property type="match status" value="1"/>
</dbReference>